<protein>
    <submittedName>
        <fullName evidence="2">Sulfurase</fullName>
    </submittedName>
</protein>
<dbReference type="EMBL" id="LCZJ02000018">
    <property type="protein sequence ID" value="KTD87371.1"/>
    <property type="molecule type" value="Genomic_DNA"/>
</dbReference>
<dbReference type="Proteomes" id="UP000054709">
    <property type="component" value="Unassembled WGS sequence"/>
</dbReference>
<dbReference type="RefSeq" id="WP_060622894.1">
    <property type="nucleotide sequence ID" value="NZ_LCZJ02000018.1"/>
</dbReference>
<dbReference type="AlphaFoldDB" id="A0A0W1B1F3"/>
<dbReference type="SUPFAM" id="SSF50800">
    <property type="entry name" value="PK beta-barrel domain-like"/>
    <property type="match status" value="1"/>
</dbReference>
<organism evidence="2 3">
    <name type="scientific">Paenibacillus etheri</name>
    <dbReference type="NCBI Taxonomy" id="1306852"/>
    <lineage>
        <taxon>Bacteria</taxon>
        <taxon>Bacillati</taxon>
        <taxon>Bacillota</taxon>
        <taxon>Bacilli</taxon>
        <taxon>Bacillales</taxon>
        <taxon>Paenibacillaceae</taxon>
        <taxon>Paenibacillus</taxon>
    </lineage>
</organism>
<accession>A0A0W1B1F3</accession>
<dbReference type="OrthoDB" id="581532at2"/>
<keyword evidence="3" id="KW-1185">Reference proteome</keyword>
<dbReference type="Pfam" id="PF03476">
    <property type="entry name" value="MOSC_N"/>
    <property type="match status" value="1"/>
</dbReference>
<dbReference type="InterPro" id="IPR005303">
    <property type="entry name" value="MOCOS_middle"/>
</dbReference>
<dbReference type="InterPro" id="IPR052716">
    <property type="entry name" value="MOSC_domain"/>
</dbReference>
<dbReference type="GO" id="GO:0003824">
    <property type="term" value="F:catalytic activity"/>
    <property type="evidence" value="ECO:0007669"/>
    <property type="project" value="InterPro"/>
</dbReference>
<dbReference type="Pfam" id="PF03473">
    <property type="entry name" value="MOSC"/>
    <property type="match status" value="1"/>
</dbReference>
<dbReference type="PANTHER" id="PTHR36930:SF1">
    <property type="entry name" value="MOSC DOMAIN-CONTAINING PROTEIN"/>
    <property type="match status" value="1"/>
</dbReference>
<evidence type="ECO:0000259" key="1">
    <source>
        <dbReference type="PROSITE" id="PS51340"/>
    </source>
</evidence>
<feature type="domain" description="MOSC" evidence="1">
    <location>
        <begin position="88"/>
        <end position="239"/>
    </location>
</feature>
<dbReference type="InterPro" id="IPR005302">
    <property type="entry name" value="MoCF_Sase_C"/>
</dbReference>
<sequence>MQSIVGEIREINRYPVKSFAGERLETCRIEPYGMLGDRYCAFYDESKEGWWRYFTARNNPKMLTYQAQFINGEIQVTASDGRTFGWDDRLLEEIQSQTKTAISMSKLKASHPQPEHPQLLSVDGASILLITDASLKKLEAAWGHSLDQRRFRGNFVIALSDESLFEGDWIGRQLSIGDVQLQVDSFCERCMVITMDPDSQERDPKLLKKLNQEFELHFGVYASVVKIGEIRIGDKVELMD</sequence>
<dbReference type="PANTHER" id="PTHR36930">
    <property type="entry name" value="METAL-SULFUR CLUSTER BIOSYNTHESIS PROTEINS YUAD-RELATED"/>
    <property type="match status" value="1"/>
</dbReference>
<dbReference type="GO" id="GO:0030170">
    <property type="term" value="F:pyridoxal phosphate binding"/>
    <property type="evidence" value="ECO:0007669"/>
    <property type="project" value="InterPro"/>
</dbReference>
<dbReference type="PROSITE" id="PS51340">
    <property type="entry name" value="MOSC"/>
    <property type="match status" value="1"/>
</dbReference>
<name>A0A0W1B1F3_9BACL</name>
<proteinExistence type="predicted"/>
<evidence type="ECO:0000313" key="3">
    <source>
        <dbReference type="Proteomes" id="UP000054709"/>
    </source>
</evidence>
<comment type="caution">
    <text evidence="2">The sequence shown here is derived from an EMBL/GenBank/DDBJ whole genome shotgun (WGS) entry which is preliminary data.</text>
</comment>
<dbReference type="InterPro" id="IPR011037">
    <property type="entry name" value="Pyrv_Knase-like_insert_dom_sf"/>
</dbReference>
<dbReference type="GO" id="GO:0030151">
    <property type="term" value="F:molybdenum ion binding"/>
    <property type="evidence" value="ECO:0007669"/>
    <property type="project" value="InterPro"/>
</dbReference>
<evidence type="ECO:0000313" key="2">
    <source>
        <dbReference type="EMBL" id="KTD87371.1"/>
    </source>
</evidence>
<dbReference type="Gene3D" id="2.40.33.20">
    <property type="entry name" value="PK beta-barrel domain-like"/>
    <property type="match status" value="1"/>
</dbReference>
<reference evidence="2 3" key="1">
    <citation type="journal article" date="2015" name="Int. Biodeterior. Biodegradation">
        <title>Physiological and genetic screening methods for the isolation of methyl tert-butyl ether-degrading bacteria for bioremediation purposes.</title>
        <authorList>
            <person name="Guisado I.M."/>
            <person name="Purswani J."/>
            <person name="Gonzalez Lopez J."/>
            <person name="Pozo C."/>
        </authorList>
    </citation>
    <scope>NUCLEOTIDE SEQUENCE [LARGE SCALE GENOMIC DNA]</scope>
    <source>
        <strain evidence="2 3">SH7</strain>
    </source>
</reference>
<gene>
    <name evidence="2" type="ORF">UQ64_11145</name>
</gene>